<evidence type="ECO:0000313" key="4">
    <source>
        <dbReference type="Proteomes" id="UP001596391"/>
    </source>
</evidence>
<keyword evidence="4" id="KW-1185">Reference proteome</keyword>
<reference evidence="4" key="1">
    <citation type="journal article" date="2019" name="Int. J. Syst. Evol. Microbiol.">
        <title>The Global Catalogue of Microorganisms (GCM) 10K type strain sequencing project: providing services to taxonomists for standard genome sequencing and annotation.</title>
        <authorList>
            <consortium name="The Broad Institute Genomics Platform"/>
            <consortium name="The Broad Institute Genome Sequencing Center for Infectious Disease"/>
            <person name="Wu L."/>
            <person name="Ma J."/>
        </authorList>
    </citation>
    <scope>NUCLEOTIDE SEQUENCE [LARGE SCALE GENOMIC DNA]</scope>
    <source>
        <strain evidence="4">CGMCC 1.16026</strain>
    </source>
</reference>
<dbReference type="RefSeq" id="WP_263371140.1">
    <property type="nucleotide sequence ID" value="NZ_JAGSYD010000002.1"/>
</dbReference>
<comment type="similarity">
    <text evidence="1">Belongs to the ribosome association toxin RatA family.</text>
</comment>
<evidence type="ECO:0000259" key="2">
    <source>
        <dbReference type="Pfam" id="PF03364"/>
    </source>
</evidence>
<name>A0ABW1ZES4_9BACT</name>
<evidence type="ECO:0000256" key="1">
    <source>
        <dbReference type="ARBA" id="ARBA00008918"/>
    </source>
</evidence>
<accession>A0ABW1ZES4</accession>
<dbReference type="InterPro" id="IPR005031">
    <property type="entry name" value="COQ10_START"/>
</dbReference>
<dbReference type="InterPro" id="IPR023393">
    <property type="entry name" value="START-like_dom_sf"/>
</dbReference>
<organism evidence="3 4">
    <name type="scientific">Granulicella cerasi</name>
    <dbReference type="NCBI Taxonomy" id="741063"/>
    <lineage>
        <taxon>Bacteria</taxon>
        <taxon>Pseudomonadati</taxon>
        <taxon>Acidobacteriota</taxon>
        <taxon>Terriglobia</taxon>
        <taxon>Terriglobales</taxon>
        <taxon>Acidobacteriaceae</taxon>
        <taxon>Granulicella</taxon>
    </lineage>
</organism>
<comment type="caution">
    <text evidence="3">The sequence shown here is derived from an EMBL/GenBank/DDBJ whole genome shotgun (WGS) entry which is preliminary data.</text>
</comment>
<gene>
    <name evidence="3" type="ORF">ACFQBQ_15335</name>
</gene>
<evidence type="ECO:0000313" key="3">
    <source>
        <dbReference type="EMBL" id="MFC6646925.1"/>
    </source>
</evidence>
<feature type="domain" description="Coenzyme Q-binding protein COQ10 START" evidence="2">
    <location>
        <begin position="11"/>
        <end position="147"/>
    </location>
</feature>
<dbReference type="SUPFAM" id="SSF55961">
    <property type="entry name" value="Bet v1-like"/>
    <property type="match status" value="1"/>
</dbReference>
<dbReference type="Pfam" id="PF03364">
    <property type="entry name" value="Polyketide_cyc"/>
    <property type="match status" value="1"/>
</dbReference>
<proteinExistence type="inferred from homology"/>
<dbReference type="CDD" id="cd07820">
    <property type="entry name" value="SRPBCC_3"/>
    <property type="match status" value="1"/>
</dbReference>
<protein>
    <submittedName>
        <fullName evidence="3">SRPBCC family protein</fullName>
    </submittedName>
</protein>
<dbReference type="Proteomes" id="UP001596391">
    <property type="component" value="Unassembled WGS sequence"/>
</dbReference>
<dbReference type="EMBL" id="JBHSWI010000001">
    <property type="protein sequence ID" value="MFC6646925.1"/>
    <property type="molecule type" value="Genomic_DNA"/>
</dbReference>
<dbReference type="Gene3D" id="3.30.530.20">
    <property type="match status" value="1"/>
</dbReference>
<sequence length="175" mass="19885">MPQHFHAEQWLPYPVELVFAFFANPENLPRLMPAWQKVRIEEAMFQAPPPRPEGTPRFPGAVAGSGSRILISARIAPWLPPRAGWDARIEDFRWNEGFCDVQYTGPFKSWRHCHTVTARDNDKGMPGTLVTDEVTYEPPFGELGVLAAKPALHYAWRIRHERTAALLARATTNAR</sequence>